<keyword evidence="2" id="KW-0812">Transmembrane</keyword>
<protein>
    <recommendedName>
        <fullName evidence="5">Late embryogenesis abundant protein LEA-2 subgroup domain-containing protein</fullName>
    </recommendedName>
</protein>
<dbReference type="EMBL" id="CM000780">
    <property type="protein sequence ID" value="AQK49142.1"/>
    <property type="molecule type" value="Genomic_DNA"/>
</dbReference>
<sequence>MSMAAEGIVVVAPETADMQRDDQVQTGTHPLARGPDEVGRGGPCDDIAVSLDGHLNDLRDHLLDDLRDDLGKRATYTRCLGSCAFFFLCHALGELFLELCCCSRCLPCLEVSTPRHLAPENRTQKFFAFFAKNLSKLWVTTLLVLFIRWVLFRPIDVKPHLGTSAVHEFALLQPSSSDDAADADAFAGLSAAGVPRLRFNLTAYLLFKNGHDYYDINYDNLAVSVLYAGEKIGPVDDELPSFKQHPHGSTVMRLAFVGQLRNASSTVAEMFSGDRDKGLFEMVVRIRVTLGYKSWPLKEEYFTIYDCPVSSPFPQVGEPALSSPAWCTANDI</sequence>
<evidence type="ECO:0000313" key="8">
    <source>
        <dbReference type="Proteomes" id="UP000007305"/>
    </source>
</evidence>
<dbReference type="Gramene" id="Zm00001eb167200_T001">
    <property type="protein sequence ID" value="Zm00001eb167200_P001"/>
    <property type="gene ID" value="Zm00001eb167200"/>
</dbReference>
<evidence type="ECO:0000313" key="6">
    <source>
        <dbReference type="EMBL" id="AQK49142.1"/>
    </source>
</evidence>
<reference evidence="6" key="2">
    <citation type="submission" date="2015-12" db="EMBL/GenBank/DDBJ databases">
        <title>Update maize B73 reference genome by single molecule sequencing technologies.</title>
        <authorList>
            <consortium name="Maize Genome Sequencing Project"/>
            <person name="Ware D."/>
        </authorList>
    </citation>
    <scope>NUCLEOTIDE SEQUENCE</scope>
    <source>
        <tissue evidence="6">Seedling</tissue>
    </source>
</reference>
<dbReference type="AlphaFoldDB" id="A0A1D6PQZ7"/>
<gene>
    <name evidence="6" type="ORF">ZEAMMB73_Zm00001d048887</name>
</gene>
<evidence type="ECO:0000256" key="1">
    <source>
        <dbReference type="ARBA" id="ARBA00004167"/>
    </source>
</evidence>
<evidence type="ECO:0000256" key="3">
    <source>
        <dbReference type="ARBA" id="ARBA00022989"/>
    </source>
</evidence>
<dbReference type="PANTHER" id="PTHR31415">
    <property type="entry name" value="OS05G0367900 PROTEIN"/>
    <property type="match status" value="1"/>
</dbReference>
<keyword evidence="8" id="KW-1185">Reference proteome</keyword>
<dbReference type="ExpressionAtlas" id="A0A1D6PQZ7">
    <property type="expression patterns" value="baseline"/>
</dbReference>
<keyword evidence="4" id="KW-0472">Membrane</keyword>
<dbReference type="Pfam" id="PF03168">
    <property type="entry name" value="LEA_2"/>
    <property type="match status" value="1"/>
</dbReference>
<name>A0A1D6PQZ7_MAIZE</name>
<accession>A0A1D6PQZ7</accession>
<reference evidence="7" key="4">
    <citation type="submission" date="2021-05" db="UniProtKB">
        <authorList>
            <consortium name="EnsemblPlants"/>
        </authorList>
    </citation>
    <scope>IDENTIFICATION</scope>
    <source>
        <strain evidence="7">cv. B73</strain>
    </source>
</reference>
<keyword evidence="9" id="KW-1267">Proteomics identification</keyword>
<dbReference type="EnsemblPlants" id="Zm00001eb167200_T001">
    <property type="protein sequence ID" value="Zm00001eb167200_P001"/>
    <property type="gene ID" value="Zm00001eb167200"/>
</dbReference>
<proteinExistence type="evidence at protein level"/>
<keyword evidence="3" id="KW-1133">Transmembrane helix</keyword>
<evidence type="ECO:0000256" key="2">
    <source>
        <dbReference type="ARBA" id="ARBA00022692"/>
    </source>
</evidence>
<dbReference type="GO" id="GO:0098542">
    <property type="term" value="P:defense response to other organism"/>
    <property type="evidence" value="ECO:0007669"/>
    <property type="project" value="InterPro"/>
</dbReference>
<dbReference type="GO" id="GO:0009506">
    <property type="term" value="C:plasmodesma"/>
    <property type="evidence" value="ECO:0000318"/>
    <property type="project" value="GO_Central"/>
</dbReference>
<reference evidence="7" key="3">
    <citation type="submission" date="2019-07" db="EMBL/GenBank/DDBJ databases">
        <authorList>
            <person name="Seetharam A."/>
            <person name="Woodhouse M."/>
            <person name="Cannon E."/>
        </authorList>
    </citation>
    <scope>NUCLEOTIDE SEQUENCE [LARGE SCALE GENOMIC DNA]</scope>
    <source>
        <strain evidence="7">cv. B73</strain>
    </source>
</reference>
<dbReference type="InterPro" id="IPR004864">
    <property type="entry name" value="LEA_2"/>
</dbReference>
<evidence type="ECO:0000256" key="4">
    <source>
        <dbReference type="ARBA" id="ARBA00023136"/>
    </source>
</evidence>
<dbReference type="PaxDb" id="4577-AC212755.4_FGP001"/>
<feature type="domain" description="Late embryogenesis abundant protein LEA-2 subgroup" evidence="5">
    <location>
        <begin position="208"/>
        <end position="295"/>
    </location>
</feature>
<dbReference type="Proteomes" id="UP000007305">
    <property type="component" value="Chromosome 4"/>
</dbReference>
<dbReference type="GO" id="GO:0005886">
    <property type="term" value="C:plasma membrane"/>
    <property type="evidence" value="ECO:0000318"/>
    <property type="project" value="GO_Central"/>
</dbReference>
<reference evidence="8" key="1">
    <citation type="journal article" date="2009" name="Science">
        <title>The B73 maize genome: complexity, diversity, and dynamics.</title>
        <authorList>
            <person name="Schnable P.S."/>
            <person name="Ware D."/>
            <person name="Fulton R.S."/>
            <person name="Stein J.C."/>
            <person name="Wei F."/>
            <person name="Pasternak S."/>
            <person name="Liang C."/>
            <person name="Zhang J."/>
            <person name="Fulton L."/>
            <person name="Graves T.A."/>
            <person name="Minx P."/>
            <person name="Reily A.D."/>
            <person name="Courtney L."/>
            <person name="Kruchowski S.S."/>
            <person name="Tomlinson C."/>
            <person name="Strong C."/>
            <person name="Delehaunty K."/>
            <person name="Fronick C."/>
            <person name="Courtney B."/>
            <person name="Rock S.M."/>
            <person name="Belter E."/>
            <person name="Du F."/>
            <person name="Kim K."/>
            <person name="Abbott R.M."/>
            <person name="Cotton M."/>
            <person name="Levy A."/>
            <person name="Marchetto P."/>
            <person name="Ochoa K."/>
            <person name="Jackson S.M."/>
            <person name="Gillam B."/>
            <person name="Chen W."/>
            <person name="Yan L."/>
            <person name="Higginbotham J."/>
            <person name="Cardenas M."/>
            <person name="Waligorski J."/>
            <person name="Applebaum E."/>
            <person name="Phelps L."/>
            <person name="Falcone J."/>
            <person name="Kanchi K."/>
            <person name="Thane T."/>
            <person name="Scimone A."/>
            <person name="Thane N."/>
            <person name="Henke J."/>
            <person name="Wang T."/>
            <person name="Ruppert J."/>
            <person name="Shah N."/>
            <person name="Rotter K."/>
            <person name="Hodges J."/>
            <person name="Ingenthron E."/>
            <person name="Cordes M."/>
            <person name="Kohlberg S."/>
            <person name="Sgro J."/>
            <person name="Delgado B."/>
            <person name="Mead K."/>
            <person name="Chinwalla A."/>
            <person name="Leonard S."/>
            <person name="Crouse K."/>
            <person name="Collura K."/>
            <person name="Kudrna D."/>
            <person name="Currie J."/>
            <person name="He R."/>
            <person name="Angelova A."/>
            <person name="Rajasekar S."/>
            <person name="Mueller T."/>
            <person name="Lomeli R."/>
            <person name="Scara G."/>
            <person name="Ko A."/>
            <person name="Delaney K."/>
            <person name="Wissotski M."/>
            <person name="Lopez G."/>
            <person name="Campos D."/>
            <person name="Braidotti M."/>
            <person name="Ashley E."/>
            <person name="Golser W."/>
            <person name="Kim H."/>
            <person name="Lee S."/>
            <person name="Lin J."/>
            <person name="Dujmic Z."/>
            <person name="Kim W."/>
            <person name="Talag J."/>
            <person name="Zuccolo A."/>
            <person name="Fan C."/>
            <person name="Sebastian A."/>
            <person name="Kramer M."/>
            <person name="Spiegel L."/>
            <person name="Nascimento L."/>
            <person name="Zutavern T."/>
            <person name="Miller B."/>
            <person name="Ambroise C."/>
            <person name="Muller S."/>
            <person name="Spooner W."/>
            <person name="Narechania A."/>
            <person name="Ren L."/>
            <person name="Wei S."/>
            <person name="Kumari S."/>
            <person name="Faga B."/>
            <person name="Levy M.J."/>
            <person name="McMahan L."/>
            <person name="Van Buren P."/>
            <person name="Vaughn M.W."/>
            <person name="Ying K."/>
            <person name="Yeh C.-T."/>
            <person name="Emrich S.J."/>
            <person name="Jia Y."/>
            <person name="Kalyanaraman A."/>
            <person name="Hsia A.-P."/>
            <person name="Barbazuk W.B."/>
            <person name="Baucom R.S."/>
            <person name="Brutnell T.P."/>
            <person name="Carpita N.C."/>
            <person name="Chaparro C."/>
            <person name="Chia J.-M."/>
            <person name="Deragon J.-M."/>
            <person name="Estill J.C."/>
            <person name="Fu Y."/>
            <person name="Jeddeloh J.A."/>
            <person name="Han Y."/>
            <person name="Lee H."/>
            <person name="Li P."/>
            <person name="Lisch D.R."/>
            <person name="Liu S."/>
            <person name="Liu Z."/>
            <person name="Nagel D.H."/>
            <person name="McCann M.C."/>
            <person name="SanMiguel P."/>
            <person name="Myers A.M."/>
            <person name="Nettleton D."/>
            <person name="Nguyen J."/>
            <person name="Penning B.W."/>
            <person name="Ponnala L."/>
            <person name="Schneider K.L."/>
            <person name="Schwartz D.C."/>
            <person name="Sharma A."/>
            <person name="Soderlund C."/>
            <person name="Springer N.M."/>
            <person name="Sun Q."/>
            <person name="Wang H."/>
            <person name="Waterman M."/>
            <person name="Westerman R."/>
            <person name="Wolfgruber T.K."/>
            <person name="Yang L."/>
            <person name="Yu Y."/>
            <person name="Zhang L."/>
            <person name="Zhou S."/>
            <person name="Zhu Q."/>
            <person name="Bennetzen J.L."/>
            <person name="Dawe R.K."/>
            <person name="Jiang J."/>
            <person name="Jiang N."/>
            <person name="Presting G.G."/>
            <person name="Wessler S.R."/>
            <person name="Aluru S."/>
            <person name="Martienssen R.A."/>
            <person name="Clifton S.W."/>
            <person name="McCombie W.R."/>
            <person name="Wing R.A."/>
            <person name="Wilson R.K."/>
        </authorList>
    </citation>
    <scope>NUCLEOTIDE SEQUENCE [LARGE SCALE GENOMIC DNA]</scope>
    <source>
        <strain evidence="8">cv. B73</strain>
    </source>
</reference>
<dbReference type="InterPro" id="IPR044839">
    <property type="entry name" value="NDR1-like"/>
</dbReference>
<evidence type="ECO:0000259" key="5">
    <source>
        <dbReference type="Pfam" id="PF03168"/>
    </source>
</evidence>
<evidence type="ECO:0007829" key="9">
    <source>
        <dbReference type="PeptideAtlas" id="A0A1D6PQZ7"/>
    </source>
</evidence>
<comment type="subcellular location">
    <subcellularLocation>
        <location evidence="1">Membrane</location>
        <topology evidence="1">Single-pass membrane protein</topology>
    </subcellularLocation>
</comment>
<dbReference type="eggNOG" id="ENOG502R44J">
    <property type="taxonomic scope" value="Eukaryota"/>
</dbReference>
<organism evidence="7 8">
    <name type="scientific">Zea mays</name>
    <name type="common">Maize</name>
    <dbReference type="NCBI Taxonomy" id="4577"/>
    <lineage>
        <taxon>Eukaryota</taxon>
        <taxon>Viridiplantae</taxon>
        <taxon>Streptophyta</taxon>
        <taxon>Embryophyta</taxon>
        <taxon>Tracheophyta</taxon>
        <taxon>Spermatophyta</taxon>
        <taxon>Magnoliopsida</taxon>
        <taxon>Liliopsida</taxon>
        <taxon>Poales</taxon>
        <taxon>Poaceae</taxon>
        <taxon>PACMAD clade</taxon>
        <taxon>Panicoideae</taxon>
        <taxon>Andropogonodae</taxon>
        <taxon>Andropogoneae</taxon>
        <taxon>Tripsacinae</taxon>
        <taxon>Zea</taxon>
    </lineage>
</organism>
<dbReference type="PANTHER" id="PTHR31415:SF15">
    <property type="entry name" value="OS02G0538700 PROTEIN"/>
    <property type="match status" value="1"/>
</dbReference>
<evidence type="ECO:0000313" key="7">
    <source>
        <dbReference type="EnsemblPlants" id="Zm00001eb167200_P001"/>
    </source>
</evidence>